<keyword evidence="1 4" id="KW-0808">Transferase</keyword>
<dbReference type="EMBL" id="JACHYB010000001">
    <property type="protein sequence ID" value="MBB3185978.1"/>
    <property type="molecule type" value="Genomic_DNA"/>
</dbReference>
<proteinExistence type="predicted"/>
<dbReference type="RefSeq" id="WP_183411916.1">
    <property type="nucleotide sequence ID" value="NZ_JACHYB010000001.1"/>
</dbReference>
<dbReference type="PANTHER" id="PTHR46401">
    <property type="entry name" value="GLYCOSYLTRANSFERASE WBBK-RELATED"/>
    <property type="match status" value="1"/>
</dbReference>
<protein>
    <submittedName>
        <fullName evidence="4">Glycosyltransferase involved in cell wall biosynthesis</fullName>
    </submittedName>
</protein>
<feature type="domain" description="Glycosyl transferase family 1" evidence="2">
    <location>
        <begin position="229"/>
        <end position="382"/>
    </location>
</feature>
<dbReference type="PANTHER" id="PTHR46401:SF2">
    <property type="entry name" value="GLYCOSYLTRANSFERASE WBBK-RELATED"/>
    <property type="match status" value="1"/>
</dbReference>
<dbReference type="InterPro" id="IPR028098">
    <property type="entry name" value="Glyco_trans_4-like_N"/>
</dbReference>
<dbReference type="GO" id="GO:0016757">
    <property type="term" value="F:glycosyltransferase activity"/>
    <property type="evidence" value="ECO:0007669"/>
    <property type="project" value="InterPro"/>
</dbReference>
<evidence type="ECO:0000256" key="1">
    <source>
        <dbReference type="ARBA" id="ARBA00022679"/>
    </source>
</evidence>
<dbReference type="Proteomes" id="UP000544222">
    <property type="component" value="Unassembled WGS sequence"/>
</dbReference>
<evidence type="ECO:0000313" key="4">
    <source>
        <dbReference type="EMBL" id="MBB3185978.1"/>
    </source>
</evidence>
<feature type="domain" description="Glycosyltransferase subfamily 4-like N-terminal" evidence="3">
    <location>
        <begin position="74"/>
        <end position="217"/>
    </location>
</feature>
<evidence type="ECO:0000313" key="5">
    <source>
        <dbReference type="Proteomes" id="UP000544222"/>
    </source>
</evidence>
<dbReference type="SUPFAM" id="SSF53756">
    <property type="entry name" value="UDP-Glycosyltransferase/glycogen phosphorylase"/>
    <property type="match status" value="1"/>
</dbReference>
<organism evidence="4 5">
    <name type="scientific">Microbacter margulisiae</name>
    <dbReference type="NCBI Taxonomy" id="1350067"/>
    <lineage>
        <taxon>Bacteria</taxon>
        <taxon>Pseudomonadati</taxon>
        <taxon>Bacteroidota</taxon>
        <taxon>Bacteroidia</taxon>
        <taxon>Bacteroidales</taxon>
        <taxon>Porphyromonadaceae</taxon>
        <taxon>Microbacter</taxon>
    </lineage>
</organism>
<dbReference type="Pfam" id="PF00534">
    <property type="entry name" value="Glycos_transf_1"/>
    <property type="match status" value="1"/>
</dbReference>
<accession>A0A7W5DNU0</accession>
<reference evidence="4 5" key="1">
    <citation type="submission" date="2020-08" db="EMBL/GenBank/DDBJ databases">
        <title>Genomic Encyclopedia of Type Strains, Phase IV (KMG-IV): sequencing the most valuable type-strain genomes for metagenomic binning, comparative biology and taxonomic classification.</title>
        <authorList>
            <person name="Goeker M."/>
        </authorList>
    </citation>
    <scope>NUCLEOTIDE SEQUENCE [LARGE SCALE GENOMIC DNA]</scope>
    <source>
        <strain evidence="4 5">DSM 27471</strain>
    </source>
</reference>
<gene>
    <name evidence="4" type="ORF">FHX64_000141</name>
</gene>
<dbReference type="GO" id="GO:0009103">
    <property type="term" value="P:lipopolysaccharide biosynthetic process"/>
    <property type="evidence" value="ECO:0007669"/>
    <property type="project" value="TreeGrafter"/>
</dbReference>
<evidence type="ECO:0000259" key="3">
    <source>
        <dbReference type="Pfam" id="PF13439"/>
    </source>
</evidence>
<dbReference type="Pfam" id="PF13439">
    <property type="entry name" value="Glyco_transf_4"/>
    <property type="match status" value="1"/>
</dbReference>
<evidence type="ECO:0000259" key="2">
    <source>
        <dbReference type="Pfam" id="PF00534"/>
    </source>
</evidence>
<sequence length="403" mass="45977">MTKLLLLNTSANTGSTGRIAKEIGLLAQQSGYEVRFAYGRNAVNSRLPLIKIGNQWDMRWHGLKSRLCDAHGFASRRATLVLIKQLEAWKPDIVNIHNLHGYYINIKLLFDYLKRVQIPVVWTFHDCWPFTGHCSFFDRYDCHKWETECHHCPNRKGYPESWFFDRSKINYYRKKEIFNGLNNLTIVTPSAWLAQHVRSSYLQNYPVKVINNGVDLEIFSPVKDVSILQNYGISEKPYILGVASTWDKRKGLDVFIALRKLLSEDIQIVLVGLSTEQTLELPGAITAINRTENTAELAALYSAATIFVNPTYVDNFPTTNIEALACGTPVITYRTGGSPEAVDAETGIVVEKGNVEELKEAVEKLLTCGKIHYIEKCRKRAEKLFAKDDRYKDYVELFNTVIK</sequence>
<name>A0A7W5DNU0_9PORP</name>
<keyword evidence="5" id="KW-1185">Reference proteome</keyword>
<dbReference type="AlphaFoldDB" id="A0A7W5DNU0"/>
<dbReference type="InterPro" id="IPR001296">
    <property type="entry name" value="Glyco_trans_1"/>
</dbReference>
<dbReference type="Gene3D" id="3.40.50.2000">
    <property type="entry name" value="Glycogen Phosphorylase B"/>
    <property type="match status" value="2"/>
</dbReference>
<comment type="caution">
    <text evidence="4">The sequence shown here is derived from an EMBL/GenBank/DDBJ whole genome shotgun (WGS) entry which is preliminary data.</text>
</comment>